<evidence type="ECO:0000256" key="5">
    <source>
        <dbReference type="ARBA" id="ARBA00022737"/>
    </source>
</evidence>
<dbReference type="EMBL" id="ABEU02000002">
    <property type="protein sequence ID" value="PNR60585.1"/>
    <property type="molecule type" value="Genomic_DNA"/>
</dbReference>
<proteinExistence type="predicted"/>
<dbReference type="EnsemblPlants" id="Pp3c2_29420V3.1">
    <property type="protein sequence ID" value="Pp3c2_29420V3.1"/>
    <property type="gene ID" value="Pp3c2_29420"/>
</dbReference>
<evidence type="ECO:0000256" key="2">
    <source>
        <dbReference type="ARBA" id="ARBA00004514"/>
    </source>
</evidence>
<protein>
    <submittedName>
        <fullName evidence="9 10">Uncharacterized protein</fullName>
    </submittedName>
</protein>
<feature type="compositionally biased region" description="Basic and acidic residues" evidence="8">
    <location>
        <begin position="161"/>
        <end position="176"/>
    </location>
</feature>
<evidence type="ECO:0000256" key="1">
    <source>
        <dbReference type="ARBA" id="ARBA00004123"/>
    </source>
</evidence>
<dbReference type="Gramene" id="Pp3c2_29420V3.2">
    <property type="protein sequence ID" value="Pp3c2_29420V3.2"/>
    <property type="gene ID" value="Pp3c2_29420"/>
</dbReference>
<feature type="repeat" description="WD" evidence="7">
    <location>
        <begin position="431"/>
        <end position="466"/>
    </location>
</feature>
<dbReference type="InterPro" id="IPR019775">
    <property type="entry name" value="WD40_repeat_CS"/>
</dbReference>
<evidence type="ECO:0000313" key="10">
    <source>
        <dbReference type="EnsemblPlants" id="Pp3c2_29420V3.1"/>
    </source>
</evidence>
<dbReference type="InterPro" id="IPR036322">
    <property type="entry name" value="WD40_repeat_dom_sf"/>
</dbReference>
<reference evidence="9 11" key="2">
    <citation type="journal article" date="2018" name="Plant J.">
        <title>The Physcomitrella patens chromosome-scale assembly reveals moss genome structure and evolution.</title>
        <authorList>
            <person name="Lang D."/>
            <person name="Ullrich K.K."/>
            <person name="Murat F."/>
            <person name="Fuchs J."/>
            <person name="Jenkins J."/>
            <person name="Haas F.B."/>
            <person name="Piednoel M."/>
            <person name="Gundlach H."/>
            <person name="Van Bel M."/>
            <person name="Meyberg R."/>
            <person name="Vives C."/>
            <person name="Morata J."/>
            <person name="Symeonidi A."/>
            <person name="Hiss M."/>
            <person name="Muchero W."/>
            <person name="Kamisugi Y."/>
            <person name="Saleh O."/>
            <person name="Blanc G."/>
            <person name="Decker E.L."/>
            <person name="van Gessel N."/>
            <person name="Grimwood J."/>
            <person name="Hayes R.D."/>
            <person name="Graham S.W."/>
            <person name="Gunter L.E."/>
            <person name="McDaniel S.F."/>
            <person name="Hoernstein S.N.W."/>
            <person name="Larsson A."/>
            <person name="Li F.W."/>
            <person name="Perroud P.F."/>
            <person name="Phillips J."/>
            <person name="Ranjan P."/>
            <person name="Rokshar D.S."/>
            <person name="Rothfels C.J."/>
            <person name="Schneider L."/>
            <person name="Shu S."/>
            <person name="Stevenson D.W."/>
            <person name="Thummler F."/>
            <person name="Tillich M."/>
            <person name="Villarreal Aguilar J.C."/>
            <person name="Widiez T."/>
            <person name="Wong G.K."/>
            <person name="Wymore A."/>
            <person name="Zhang Y."/>
            <person name="Zimmer A.D."/>
            <person name="Quatrano R.S."/>
            <person name="Mayer K.F.X."/>
            <person name="Goodstein D."/>
            <person name="Casacuberta J.M."/>
            <person name="Vandepoele K."/>
            <person name="Reski R."/>
            <person name="Cuming A.C."/>
            <person name="Tuskan G.A."/>
            <person name="Maumus F."/>
            <person name="Salse J."/>
            <person name="Schmutz J."/>
            <person name="Rensing S.A."/>
        </authorList>
    </citation>
    <scope>NUCLEOTIDE SEQUENCE [LARGE SCALE GENOMIC DNA]</scope>
    <source>
        <strain evidence="10 11">cv. Gransden 2004</strain>
    </source>
</reference>
<reference evidence="9 11" key="1">
    <citation type="journal article" date="2008" name="Science">
        <title>The Physcomitrella genome reveals evolutionary insights into the conquest of land by plants.</title>
        <authorList>
            <person name="Rensing S."/>
            <person name="Lang D."/>
            <person name="Zimmer A."/>
            <person name="Terry A."/>
            <person name="Salamov A."/>
            <person name="Shapiro H."/>
            <person name="Nishiyama T."/>
            <person name="Perroud P.-F."/>
            <person name="Lindquist E."/>
            <person name="Kamisugi Y."/>
            <person name="Tanahashi T."/>
            <person name="Sakakibara K."/>
            <person name="Fujita T."/>
            <person name="Oishi K."/>
            <person name="Shin-I T."/>
            <person name="Kuroki Y."/>
            <person name="Toyoda A."/>
            <person name="Suzuki Y."/>
            <person name="Hashimoto A."/>
            <person name="Yamaguchi K."/>
            <person name="Sugano A."/>
            <person name="Kohara Y."/>
            <person name="Fujiyama A."/>
            <person name="Anterola A."/>
            <person name="Aoki S."/>
            <person name="Ashton N."/>
            <person name="Barbazuk W.B."/>
            <person name="Barker E."/>
            <person name="Bennetzen J."/>
            <person name="Bezanilla M."/>
            <person name="Blankenship R."/>
            <person name="Cho S.H."/>
            <person name="Dutcher S."/>
            <person name="Estelle M."/>
            <person name="Fawcett J.A."/>
            <person name="Gundlach H."/>
            <person name="Hanada K."/>
            <person name="Heyl A."/>
            <person name="Hicks K.A."/>
            <person name="Hugh J."/>
            <person name="Lohr M."/>
            <person name="Mayer K."/>
            <person name="Melkozernov A."/>
            <person name="Murata T."/>
            <person name="Nelson D."/>
            <person name="Pils B."/>
            <person name="Prigge M."/>
            <person name="Reiss B."/>
            <person name="Renner T."/>
            <person name="Rombauts S."/>
            <person name="Rushton P."/>
            <person name="Sanderfoot A."/>
            <person name="Schween G."/>
            <person name="Shiu S.-H."/>
            <person name="Stueber K."/>
            <person name="Theodoulou F.L."/>
            <person name="Tu H."/>
            <person name="Van de Peer Y."/>
            <person name="Verrier P.J."/>
            <person name="Waters E."/>
            <person name="Wood A."/>
            <person name="Yang L."/>
            <person name="Cove D."/>
            <person name="Cuming A."/>
            <person name="Hasebe M."/>
            <person name="Lucas S."/>
            <person name="Mishler D.B."/>
            <person name="Reski R."/>
            <person name="Grigoriev I."/>
            <person name="Quatrano R.S."/>
            <person name="Boore J.L."/>
        </authorList>
    </citation>
    <scope>NUCLEOTIDE SEQUENCE [LARGE SCALE GENOMIC DNA]</scope>
    <source>
        <strain evidence="10 11">cv. Gransden 2004</strain>
    </source>
</reference>
<keyword evidence="3" id="KW-0963">Cytoplasm</keyword>
<dbReference type="PaxDb" id="3218-PP1S22_112V6.1"/>
<dbReference type="GeneID" id="112293552"/>
<dbReference type="STRING" id="3218.A0A2K1L3I5"/>
<feature type="repeat" description="WD" evidence="7">
    <location>
        <begin position="512"/>
        <end position="552"/>
    </location>
</feature>
<dbReference type="PROSITE" id="PS00678">
    <property type="entry name" value="WD_REPEATS_1"/>
    <property type="match status" value="1"/>
</dbReference>
<dbReference type="GO" id="GO:0005829">
    <property type="term" value="C:cytosol"/>
    <property type="evidence" value="ECO:0007669"/>
    <property type="project" value="UniProtKB-SubCell"/>
</dbReference>
<accession>A0A2K1L3I5</accession>
<dbReference type="InterPro" id="IPR020472">
    <property type="entry name" value="WD40_PAC1"/>
</dbReference>
<comment type="subcellular location">
    <subcellularLocation>
        <location evidence="2">Cytoplasm</location>
        <location evidence="2">Cytosol</location>
    </subcellularLocation>
    <subcellularLocation>
        <location evidence="1">Nucleus</location>
    </subcellularLocation>
</comment>
<gene>
    <name evidence="10" type="primary">LOC112293552</name>
    <name evidence="9" type="ORF">PHYPA_003378</name>
</gene>
<evidence type="ECO:0000313" key="9">
    <source>
        <dbReference type="EMBL" id="PNR60585.1"/>
    </source>
</evidence>
<evidence type="ECO:0000256" key="4">
    <source>
        <dbReference type="ARBA" id="ARBA00022574"/>
    </source>
</evidence>
<dbReference type="SUPFAM" id="SSF50978">
    <property type="entry name" value="WD40 repeat-like"/>
    <property type="match status" value="1"/>
</dbReference>
<dbReference type="InterPro" id="IPR001680">
    <property type="entry name" value="WD40_rpt"/>
</dbReference>
<keyword evidence="6" id="KW-0539">Nucleus</keyword>
<keyword evidence="4 7" id="KW-0853">WD repeat</keyword>
<organism evidence="9">
    <name type="scientific">Physcomitrium patens</name>
    <name type="common">Spreading-leaved earth moss</name>
    <name type="synonym">Physcomitrella patens</name>
    <dbReference type="NCBI Taxonomy" id="3218"/>
    <lineage>
        <taxon>Eukaryota</taxon>
        <taxon>Viridiplantae</taxon>
        <taxon>Streptophyta</taxon>
        <taxon>Embryophyta</taxon>
        <taxon>Bryophyta</taxon>
        <taxon>Bryophytina</taxon>
        <taxon>Bryopsida</taxon>
        <taxon>Funariidae</taxon>
        <taxon>Funariales</taxon>
        <taxon>Funariaceae</taxon>
        <taxon>Physcomitrium</taxon>
    </lineage>
</organism>
<dbReference type="GO" id="GO:0043254">
    <property type="term" value="P:regulation of protein-containing complex assembly"/>
    <property type="evidence" value="ECO:0007669"/>
    <property type="project" value="UniProtKB-ARBA"/>
</dbReference>
<dbReference type="InterPro" id="IPR015943">
    <property type="entry name" value="WD40/YVTN_repeat-like_dom_sf"/>
</dbReference>
<dbReference type="RefSeq" id="XP_024398878.1">
    <property type="nucleotide sequence ID" value="XM_024543110.2"/>
</dbReference>
<evidence type="ECO:0000256" key="7">
    <source>
        <dbReference type="PROSITE-ProRule" id="PRU00221"/>
    </source>
</evidence>
<dbReference type="GO" id="GO:0005634">
    <property type="term" value="C:nucleus"/>
    <property type="evidence" value="ECO:0007669"/>
    <property type="project" value="UniProtKB-SubCell"/>
</dbReference>
<keyword evidence="11" id="KW-1185">Reference proteome</keyword>
<keyword evidence="5" id="KW-0677">Repeat</keyword>
<dbReference type="FunFam" id="2.130.10.10:FF:000853">
    <property type="entry name" value="WD repeat-containing protein RUP2"/>
    <property type="match status" value="1"/>
</dbReference>
<dbReference type="PANTHER" id="PTHR45389:SF1">
    <property type="entry name" value="WD REPEAT-CONTAINING PROTEIN RUP1"/>
    <property type="match status" value="1"/>
</dbReference>
<dbReference type="KEGG" id="ppp:112293552"/>
<sequence>MIAIIGEGQKVAVESNSRCGTSVSCLGGSCRGEIAVQIVASGDHFFTNSSSGDDVVSATSSFLGTPRLPLYDSFRSSLNNQCRFSFKRTRLGVSSSVNRHKRRKIELEEKSVGLTSSVHDIEVKVPGLNIQDLHDYKKTAQQSSVSEVVDNELTHICPPEGSKDSEGTTEQGKESKSLMLPGTSPLYGDIKHEEGLLTRPASLPNLPHEELRITRSSSELSHEAQSAKDISRYIPLHDEGNDAVMSSASNPDASMFPLNCGCNKEEPDDVPSEVHHGEARGSSWEFKVVASIKTQNQNLTSTDIIGTIAFEKTHEYFATGGIARKIRVYAYSPLVSGLSSADEDEDDDEEESVEYLKQRRLRKWRASAIDIDHARCCVQEVCTPAKLSSLQWHQERPNVIACGDYDGVVAEWDVERMCAICERDENGGQRIWSIDYSKDFPDLIASASDDGTVRMWDQSSEQSVAIIFHSTFSPICCAEFGPASSSLIALASADSNVYLYDTRWLSTPLLTLAHHKRATSYVRFLDSHRLVSSSIDSSVKLWDVQSMSCSSCRTAPVASQRCNAPVKSFDSHYNVRNFTGLSVRGEDGLIACGSETNQAFVYDSQKCSPILSHSFDYYNPAVLRLNTIGSSWSADRLVSKGNSEFSEDDSSNSLIVSAVCWRAKPDDCTLVAANSDGVLRLLSGNRC</sequence>
<dbReference type="SMART" id="SM00320">
    <property type="entry name" value="WD40"/>
    <property type="match status" value="6"/>
</dbReference>
<dbReference type="GO" id="GO:0010224">
    <property type="term" value="P:response to UV-B"/>
    <property type="evidence" value="ECO:0000318"/>
    <property type="project" value="GO_Central"/>
</dbReference>
<evidence type="ECO:0000256" key="6">
    <source>
        <dbReference type="ARBA" id="ARBA00023242"/>
    </source>
</evidence>
<dbReference type="FunCoup" id="A0A2K1L3I5">
    <property type="interactions" value="166"/>
</dbReference>
<dbReference type="PRINTS" id="PR00320">
    <property type="entry name" value="GPROTEINBRPT"/>
</dbReference>
<dbReference type="PROSITE" id="PS50082">
    <property type="entry name" value="WD_REPEATS_2"/>
    <property type="match status" value="2"/>
</dbReference>
<dbReference type="Proteomes" id="UP000006727">
    <property type="component" value="Chromosome 2"/>
</dbReference>
<dbReference type="AlphaFoldDB" id="A0A2K1L3I5"/>
<dbReference type="Gene3D" id="2.130.10.10">
    <property type="entry name" value="YVTN repeat-like/Quinoprotein amine dehydrogenase"/>
    <property type="match status" value="1"/>
</dbReference>
<dbReference type="InterPro" id="IPR044616">
    <property type="entry name" value="RUP1/2"/>
</dbReference>
<feature type="region of interest" description="Disordered" evidence="8">
    <location>
        <begin position="155"/>
        <end position="183"/>
    </location>
</feature>
<evidence type="ECO:0000256" key="3">
    <source>
        <dbReference type="ARBA" id="ARBA00022490"/>
    </source>
</evidence>
<dbReference type="PANTHER" id="PTHR45389">
    <property type="entry name" value="WD REPEAT-CONTAINING PROTEIN RUP1"/>
    <property type="match status" value="1"/>
</dbReference>
<dbReference type="OrthoDB" id="273771at2759"/>
<dbReference type="EnsemblPlants" id="Pp3c2_29420V3.2">
    <property type="protein sequence ID" value="Pp3c2_29420V3.2"/>
    <property type="gene ID" value="Pp3c2_29420"/>
</dbReference>
<dbReference type="Gramene" id="Pp3c2_29420V3.1">
    <property type="protein sequence ID" value="Pp3c2_29420V3.1"/>
    <property type="gene ID" value="Pp3c2_29420"/>
</dbReference>
<dbReference type="Pfam" id="PF00400">
    <property type="entry name" value="WD40"/>
    <property type="match status" value="2"/>
</dbReference>
<evidence type="ECO:0000256" key="8">
    <source>
        <dbReference type="SAM" id="MobiDB-lite"/>
    </source>
</evidence>
<reference evidence="10" key="3">
    <citation type="submission" date="2020-12" db="UniProtKB">
        <authorList>
            <consortium name="EnsemblPlants"/>
        </authorList>
    </citation>
    <scope>IDENTIFICATION</scope>
</reference>
<name>A0A2K1L3I5_PHYPA</name>
<evidence type="ECO:0000313" key="11">
    <source>
        <dbReference type="Proteomes" id="UP000006727"/>
    </source>
</evidence>